<evidence type="ECO:0000313" key="10">
    <source>
        <dbReference type="WBParaSite" id="MCU_009691-RA"/>
    </source>
</evidence>
<evidence type="ECO:0000256" key="2">
    <source>
        <dbReference type="ARBA" id="ARBA00009063"/>
    </source>
</evidence>
<sequence>MATDYCDRSVELLKCAQLLHQKVMSGRVILKPRVSQPGAVAAYFAPTLLKTQFLPLIKQVSVSLTLCQAKMDQLVSLTDRYNTSSPPDSQLATSISNLAQKLQPEVVAISGFLQRVAALSTQVQQEFSSHPQVCKHVRALVSSQESRLADLSMHLRDFMETNKAIVMGTLADTEESSIPIISTSAVMPPLPTSLVSSIPRPPSSHHTKQAIPVVEPLRRDETPIIVQDQSHLLLPSSTQQMVVRQRDNSAALRHTEATIVQLGEIYQQFSFLVKEQGDLVARIDSNLEDANLNVSFAHDQLAEFLRYVSSRRAFMLKFFAVLMAIFCLFAIFKR</sequence>
<dbReference type="Pfam" id="PF05739">
    <property type="entry name" value="SNARE"/>
    <property type="match status" value="1"/>
</dbReference>
<dbReference type="GO" id="GO:0006886">
    <property type="term" value="P:intracellular protein transport"/>
    <property type="evidence" value="ECO:0007669"/>
    <property type="project" value="TreeGrafter"/>
</dbReference>
<evidence type="ECO:0000256" key="1">
    <source>
        <dbReference type="ARBA" id="ARBA00004211"/>
    </source>
</evidence>
<feature type="domain" description="T-SNARE coiled-coil homology" evidence="9">
    <location>
        <begin position="242"/>
        <end position="304"/>
    </location>
</feature>
<dbReference type="PANTHER" id="PTHR19957:SF3">
    <property type="entry name" value="SYNTAXIN-5"/>
    <property type="match status" value="1"/>
</dbReference>
<dbReference type="CDD" id="cd15844">
    <property type="entry name" value="SNARE_syntaxin5"/>
    <property type="match status" value="1"/>
</dbReference>
<dbReference type="WBParaSite" id="MCU_009691-RA">
    <property type="protein sequence ID" value="MCU_009691-RA"/>
    <property type="gene ID" value="MCU_009691"/>
</dbReference>
<dbReference type="GO" id="GO:0000149">
    <property type="term" value="F:SNARE binding"/>
    <property type="evidence" value="ECO:0007669"/>
    <property type="project" value="TreeGrafter"/>
</dbReference>
<dbReference type="InterPro" id="IPR045242">
    <property type="entry name" value="Syntaxin"/>
</dbReference>
<dbReference type="GO" id="GO:0006888">
    <property type="term" value="P:endoplasmic reticulum to Golgi vesicle-mediated transport"/>
    <property type="evidence" value="ECO:0007669"/>
    <property type="project" value="TreeGrafter"/>
</dbReference>
<dbReference type="Gene3D" id="1.20.58.70">
    <property type="match status" value="1"/>
</dbReference>
<evidence type="ECO:0000256" key="6">
    <source>
        <dbReference type="ARBA" id="ARBA00023054"/>
    </source>
</evidence>
<proteinExistence type="inferred from homology"/>
<feature type="transmembrane region" description="Helical" evidence="8">
    <location>
        <begin position="314"/>
        <end position="332"/>
    </location>
</feature>
<organism evidence="10">
    <name type="scientific">Mesocestoides corti</name>
    <name type="common">Flatworm</name>
    <dbReference type="NCBI Taxonomy" id="53468"/>
    <lineage>
        <taxon>Eukaryota</taxon>
        <taxon>Metazoa</taxon>
        <taxon>Spiralia</taxon>
        <taxon>Lophotrochozoa</taxon>
        <taxon>Platyhelminthes</taxon>
        <taxon>Cestoda</taxon>
        <taxon>Eucestoda</taxon>
        <taxon>Cyclophyllidea</taxon>
        <taxon>Mesocestoididae</taxon>
        <taxon>Mesocestoides</taxon>
    </lineage>
</organism>
<dbReference type="GO" id="GO:0000139">
    <property type="term" value="C:Golgi membrane"/>
    <property type="evidence" value="ECO:0007669"/>
    <property type="project" value="TreeGrafter"/>
</dbReference>
<dbReference type="SUPFAM" id="SSF47661">
    <property type="entry name" value="t-snare proteins"/>
    <property type="match status" value="1"/>
</dbReference>
<keyword evidence="3" id="KW-0813">Transport</keyword>
<dbReference type="GO" id="GO:0031201">
    <property type="term" value="C:SNARE complex"/>
    <property type="evidence" value="ECO:0007669"/>
    <property type="project" value="TreeGrafter"/>
</dbReference>
<dbReference type="SMART" id="SM00397">
    <property type="entry name" value="t_SNARE"/>
    <property type="match status" value="1"/>
</dbReference>
<comment type="similarity">
    <text evidence="2">Belongs to the syntaxin family.</text>
</comment>
<keyword evidence="6" id="KW-0175">Coiled coil</keyword>
<keyword evidence="7 8" id="KW-0472">Membrane</keyword>
<evidence type="ECO:0000259" key="9">
    <source>
        <dbReference type="PROSITE" id="PS50192"/>
    </source>
</evidence>
<comment type="subcellular location">
    <subcellularLocation>
        <location evidence="1">Membrane</location>
        <topology evidence="1">Single-pass type IV membrane protein</topology>
    </subcellularLocation>
</comment>
<dbReference type="PROSITE" id="PS50192">
    <property type="entry name" value="T_SNARE"/>
    <property type="match status" value="1"/>
</dbReference>
<dbReference type="GO" id="GO:0048278">
    <property type="term" value="P:vesicle docking"/>
    <property type="evidence" value="ECO:0007669"/>
    <property type="project" value="TreeGrafter"/>
</dbReference>
<dbReference type="GO" id="GO:0005484">
    <property type="term" value="F:SNAP receptor activity"/>
    <property type="evidence" value="ECO:0007669"/>
    <property type="project" value="TreeGrafter"/>
</dbReference>
<dbReference type="AlphaFoldDB" id="A0A5K3FST4"/>
<evidence type="ECO:0000256" key="8">
    <source>
        <dbReference type="SAM" id="Phobius"/>
    </source>
</evidence>
<dbReference type="GO" id="GO:0006906">
    <property type="term" value="P:vesicle fusion"/>
    <property type="evidence" value="ECO:0007669"/>
    <property type="project" value="TreeGrafter"/>
</dbReference>
<reference evidence="10" key="1">
    <citation type="submission" date="2019-11" db="UniProtKB">
        <authorList>
            <consortium name="WormBaseParasite"/>
        </authorList>
    </citation>
    <scope>IDENTIFICATION</scope>
</reference>
<accession>A0A5K3FST4</accession>
<keyword evidence="5 8" id="KW-1133">Transmembrane helix</keyword>
<dbReference type="InterPro" id="IPR000727">
    <property type="entry name" value="T_SNARE_dom"/>
</dbReference>
<name>A0A5K3FST4_MESCO</name>
<evidence type="ECO:0000256" key="5">
    <source>
        <dbReference type="ARBA" id="ARBA00022989"/>
    </source>
</evidence>
<dbReference type="PANTHER" id="PTHR19957">
    <property type="entry name" value="SYNTAXIN"/>
    <property type="match status" value="1"/>
</dbReference>
<evidence type="ECO:0000256" key="7">
    <source>
        <dbReference type="ARBA" id="ARBA00023136"/>
    </source>
</evidence>
<keyword evidence="4 8" id="KW-0812">Transmembrane</keyword>
<protein>
    <submittedName>
        <fullName evidence="10">t-SNARE coiled-coil homology domain-containing protein</fullName>
    </submittedName>
</protein>
<dbReference type="InterPro" id="IPR010989">
    <property type="entry name" value="SNARE"/>
</dbReference>
<evidence type="ECO:0000256" key="3">
    <source>
        <dbReference type="ARBA" id="ARBA00022448"/>
    </source>
</evidence>
<evidence type="ECO:0000256" key="4">
    <source>
        <dbReference type="ARBA" id="ARBA00022692"/>
    </source>
</evidence>